<keyword evidence="4" id="KW-1133">Transmembrane helix</keyword>
<name>A0A2P5FSA9_TREOI</name>
<dbReference type="PRINTS" id="PR00019">
    <property type="entry name" value="LEURICHRPT"/>
</dbReference>
<dbReference type="InterPro" id="IPR046956">
    <property type="entry name" value="RLP23-like"/>
</dbReference>
<keyword evidence="2" id="KW-0812">Transmembrane</keyword>
<keyword evidence="6" id="KW-0675">Receptor</keyword>
<comment type="subcellular location">
    <subcellularLocation>
        <location evidence="1">Membrane</location>
        <topology evidence="1">Single-pass type I membrane protein</topology>
    </subcellularLocation>
</comment>
<feature type="signal peptide" evidence="8">
    <location>
        <begin position="1"/>
        <end position="21"/>
    </location>
</feature>
<dbReference type="PANTHER" id="PTHR48063">
    <property type="entry name" value="LRR RECEPTOR-LIKE KINASE"/>
    <property type="match status" value="1"/>
</dbReference>
<dbReference type="Proteomes" id="UP000237000">
    <property type="component" value="Unassembled WGS sequence"/>
</dbReference>
<accession>A0A2P5FSA9</accession>
<evidence type="ECO:0000313" key="10">
    <source>
        <dbReference type="Proteomes" id="UP000237000"/>
    </source>
</evidence>
<dbReference type="InterPro" id="IPR001611">
    <property type="entry name" value="Leu-rich_rpt"/>
</dbReference>
<proteinExistence type="predicted"/>
<keyword evidence="3 8" id="KW-0732">Signal</keyword>
<gene>
    <name evidence="9" type="ORF">TorRG33x02_037180</name>
</gene>
<organism evidence="9 10">
    <name type="scientific">Trema orientale</name>
    <name type="common">Charcoal tree</name>
    <name type="synonym">Celtis orientalis</name>
    <dbReference type="NCBI Taxonomy" id="63057"/>
    <lineage>
        <taxon>Eukaryota</taxon>
        <taxon>Viridiplantae</taxon>
        <taxon>Streptophyta</taxon>
        <taxon>Embryophyta</taxon>
        <taxon>Tracheophyta</taxon>
        <taxon>Spermatophyta</taxon>
        <taxon>Magnoliopsida</taxon>
        <taxon>eudicotyledons</taxon>
        <taxon>Gunneridae</taxon>
        <taxon>Pentapetalae</taxon>
        <taxon>rosids</taxon>
        <taxon>fabids</taxon>
        <taxon>Rosales</taxon>
        <taxon>Cannabaceae</taxon>
        <taxon>Trema</taxon>
    </lineage>
</organism>
<dbReference type="GO" id="GO:0016020">
    <property type="term" value="C:membrane"/>
    <property type="evidence" value="ECO:0007669"/>
    <property type="project" value="UniProtKB-SubCell"/>
</dbReference>
<evidence type="ECO:0000256" key="7">
    <source>
        <dbReference type="ARBA" id="ARBA00023180"/>
    </source>
</evidence>
<protein>
    <submittedName>
        <fullName evidence="9">LRR domain containing protein</fullName>
    </submittedName>
</protein>
<reference evidence="10" key="1">
    <citation type="submission" date="2016-06" db="EMBL/GenBank/DDBJ databases">
        <title>Parallel loss of symbiosis genes in relatives of nitrogen-fixing non-legume Parasponia.</title>
        <authorList>
            <person name="Van Velzen R."/>
            <person name="Holmer R."/>
            <person name="Bu F."/>
            <person name="Rutten L."/>
            <person name="Van Zeijl A."/>
            <person name="Liu W."/>
            <person name="Santuari L."/>
            <person name="Cao Q."/>
            <person name="Sharma T."/>
            <person name="Shen D."/>
            <person name="Roswanjaya Y."/>
            <person name="Wardhani T."/>
            <person name="Kalhor M.S."/>
            <person name="Jansen J."/>
            <person name="Van den Hoogen J."/>
            <person name="Gungor B."/>
            <person name="Hartog M."/>
            <person name="Hontelez J."/>
            <person name="Verver J."/>
            <person name="Yang W.-C."/>
            <person name="Schijlen E."/>
            <person name="Repin R."/>
            <person name="Schilthuizen M."/>
            <person name="Schranz E."/>
            <person name="Heidstra R."/>
            <person name="Miyata K."/>
            <person name="Fedorova E."/>
            <person name="Kohlen W."/>
            <person name="Bisseling T."/>
            <person name="Smit S."/>
            <person name="Geurts R."/>
        </authorList>
    </citation>
    <scope>NUCLEOTIDE SEQUENCE [LARGE SCALE GENOMIC DNA]</scope>
    <source>
        <strain evidence="10">cv. RG33-2</strain>
    </source>
</reference>
<dbReference type="SUPFAM" id="SSF52058">
    <property type="entry name" value="L domain-like"/>
    <property type="match status" value="1"/>
</dbReference>
<comment type="caution">
    <text evidence="9">The sequence shown here is derived from an EMBL/GenBank/DDBJ whole genome shotgun (WGS) entry which is preliminary data.</text>
</comment>
<evidence type="ECO:0000256" key="1">
    <source>
        <dbReference type="ARBA" id="ARBA00004479"/>
    </source>
</evidence>
<dbReference type="PROSITE" id="PS51257">
    <property type="entry name" value="PROKAR_LIPOPROTEIN"/>
    <property type="match status" value="1"/>
</dbReference>
<dbReference type="OrthoDB" id="1166468at2759"/>
<dbReference type="InParanoid" id="A0A2P5FSA9"/>
<keyword evidence="7" id="KW-0325">Glycoprotein</keyword>
<keyword evidence="5" id="KW-0472">Membrane</keyword>
<dbReference type="AlphaFoldDB" id="A0A2P5FSA9"/>
<dbReference type="InterPro" id="IPR032675">
    <property type="entry name" value="LRR_dom_sf"/>
</dbReference>
<dbReference type="PANTHER" id="PTHR48063:SF101">
    <property type="entry name" value="LRR RECEPTOR-LIKE SERINE_THREONINE-PROTEIN KINASE FLS2"/>
    <property type="match status" value="1"/>
</dbReference>
<keyword evidence="10" id="KW-1185">Reference proteome</keyword>
<evidence type="ECO:0000256" key="2">
    <source>
        <dbReference type="ARBA" id="ARBA00022692"/>
    </source>
</evidence>
<evidence type="ECO:0000256" key="5">
    <source>
        <dbReference type="ARBA" id="ARBA00023136"/>
    </source>
</evidence>
<evidence type="ECO:0000256" key="8">
    <source>
        <dbReference type="SAM" id="SignalP"/>
    </source>
</evidence>
<dbReference type="Pfam" id="PF13855">
    <property type="entry name" value="LRR_8"/>
    <property type="match status" value="1"/>
</dbReference>
<evidence type="ECO:0000256" key="4">
    <source>
        <dbReference type="ARBA" id="ARBA00022989"/>
    </source>
</evidence>
<feature type="chain" id="PRO_5015170019" evidence="8">
    <location>
        <begin position="22"/>
        <end position="350"/>
    </location>
</feature>
<dbReference type="EMBL" id="JXTC01000012">
    <property type="protein sequence ID" value="POO00644.1"/>
    <property type="molecule type" value="Genomic_DNA"/>
</dbReference>
<evidence type="ECO:0000313" key="9">
    <source>
        <dbReference type="EMBL" id="POO00644.1"/>
    </source>
</evidence>
<dbReference type="PROSITE" id="PS51450">
    <property type="entry name" value="LRR"/>
    <property type="match status" value="1"/>
</dbReference>
<evidence type="ECO:0000256" key="6">
    <source>
        <dbReference type="ARBA" id="ARBA00023170"/>
    </source>
</evidence>
<dbReference type="STRING" id="63057.A0A2P5FSA9"/>
<dbReference type="Gene3D" id="3.80.10.10">
    <property type="entry name" value="Ribonuclease Inhibitor"/>
    <property type="match status" value="2"/>
</dbReference>
<sequence>MRKPSPQIVILLLVYLTGSLGSCSTGIGKPKIRCKETERRALLKIKEDLQEHEDGVLSSLGREEEKRECSEWIGIRCGNKSGHVVTLDLSPSTFARYDLWSLEGNISSSLVDLQYLKYLDLSGIFLYGNSIPSFIGTLSKLRYLNLSHTFLSREIPPQLGNLSSLSQTNMSLAKDWVHVVTNIPHLIKLNLSGCDLPDIVPQSSHSLVNSSKVLAILDLSLNPLSALVFRWLYNYSHTLVHLDLYGCKLESPLPIYLKNMAALTYLDLSHNEIKGSIPQYIRNMTAIAYLALGNNHLEGSIPEAFGLNKSSLEYLDLSYNKLEGEIPKSFWKICTLRNLLVNNNNFSGGF</sequence>
<evidence type="ECO:0000256" key="3">
    <source>
        <dbReference type="ARBA" id="ARBA00022729"/>
    </source>
</evidence>
<dbReference type="Pfam" id="PF00560">
    <property type="entry name" value="LRR_1"/>
    <property type="match status" value="2"/>
</dbReference>